<name>A0A2C9CXK6_9CAUD</name>
<evidence type="ECO:0000313" key="3">
    <source>
        <dbReference type="Proteomes" id="UP000240931"/>
    </source>
</evidence>
<reference evidence="3" key="2">
    <citation type="submission" date="2017-10" db="EMBL/GenBank/DDBJ databases">
        <authorList>
            <person name="Skurnik M."/>
        </authorList>
    </citation>
    <scope>NUCLEOTIDE SEQUENCE [LARGE SCALE GENOMIC DNA]</scope>
</reference>
<dbReference type="GeneID" id="40100950"/>
<dbReference type="Proteomes" id="UP000240931">
    <property type="component" value="Segment"/>
</dbReference>
<proteinExistence type="predicted"/>
<dbReference type="Proteomes" id="UP000317227">
    <property type="component" value="Segment"/>
</dbReference>
<keyword evidence="3" id="KW-1185">Reference proteome</keyword>
<evidence type="ECO:0000313" key="4">
    <source>
        <dbReference type="Proteomes" id="UP000317227"/>
    </source>
</evidence>
<protein>
    <submittedName>
        <fullName evidence="1">Uncharacterized protein</fullName>
    </submittedName>
</protein>
<reference evidence="1" key="1">
    <citation type="submission" date="2017-10" db="EMBL/GenBank/DDBJ databases">
        <authorList>
            <person name="Banno H."/>
            <person name="Chua N.-H."/>
        </authorList>
    </citation>
    <scope>NUCLEOTIDE SEQUENCE [LARGE SCALE GENOMIC DNA]</scope>
</reference>
<gene>
    <name evidence="1" type="primary">g372</name>
</gene>
<sequence length="139" mass="16409">MKMAKIQLKEEFILRVGDTEPVKYNLEKEEHCFSYFACTCDDEDKKYWKDKINDHMPNFDPEKHADIVSQLVMEINHCYHGSVSIDSDMWFGVSTSCHIWNKDFTEYELVNIFMQCDEVSIGLMAIIEILRKVVLDEEN</sequence>
<organism evidence="1 3">
    <name type="scientific">Yersinia phage fHe-Yen9-04</name>
    <dbReference type="NCBI Taxonomy" id="2052742"/>
    <lineage>
        <taxon>Viruses</taxon>
        <taxon>Duplodnaviria</taxon>
        <taxon>Heunggongvirae</taxon>
        <taxon>Uroviricota</taxon>
        <taxon>Caudoviricetes</taxon>
        <taxon>Eneladusvirus</taxon>
        <taxon>Eneladusvirus Yen904</taxon>
    </lineage>
</organism>
<evidence type="ECO:0000313" key="1">
    <source>
        <dbReference type="EMBL" id="SOK58649.1"/>
    </source>
</evidence>
<dbReference type="EMBL" id="LT960551">
    <property type="protein sequence ID" value="SOK58649.1"/>
    <property type="molecule type" value="Genomic_DNA"/>
</dbReference>
<dbReference type="RefSeq" id="YP_009623982.1">
    <property type="nucleotide sequence ID" value="NC_042116.1"/>
</dbReference>
<accession>A0A2C9CXK6</accession>
<dbReference type="OrthoDB" id="24600at10239"/>
<dbReference type="KEGG" id="vg:40100950"/>
<dbReference type="EMBL" id="LR596615">
    <property type="protein sequence ID" value="VUE36418.1"/>
    <property type="molecule type" value="Genomic_DNA"/>
</dbReference>
<reference evidence="2 4" key="3">
    <citation type="submission" date="2019-06" db="EMBL/GenBank/DDBJ databases">
        <authorList>
            <person name="Bower L."/>
            <person name="Leinonen R."/>
        </authorList>
    </citation>
    <scope>NUCLEOTIDE SEQUENCE [LARGE SCALE GENOMIC DNA]</scope>
</reference>
<evidence type="ECO:0000313" key="2">
    <source>
        <dbReference type="EMBL" id="VUE36418.1"/>
    </source>
</evidence>